<dbReference type="InterPro" id="IPR050098">
    <property type="entry name" value="TFPI/VKTCI-like"/>
</dbReference>
<dbReference type="PROSITE" id="PS50279">
    <property type="entry name" value="BPTI_KUNITZ_2"/>
    <property type="match status" value="1"/>
</dbReference>
<protein>
    <submittedName>
        <fullName evidence="5">Kunitz/Bovine pancreatic trypsin inhibitor domain protein</fullName>
    </submittedName>
</protein>
<dbReference type="GO" id="GO:0005615">
    <property type="term" value="C:extracellular space"/>
    <property type="evidence" value="ECO:0007669"/>
    <property type="project" value="TreeGrafter"/>
</dbReference>
<evidence type="ECO:0000256" key="2">
    <source>
        <dbReference type="ARBA" id="ARBA00022900"/>
    </source>
</evidence>
<dbReference type="Proteomes" id="UP000053660">
    <property type="component" value="Unassembled WGS sequence"/>
</dbReference>
<dbReference type="SMART" id="SM00131">
    <property type="entry name" value="KU"/>
    <property type="match status" value="1"/>
</dbReference>
<dbReference type="EMBL" id="KN605125">
    <property type="protein sequence ID" value="KHJ79417.1"/>
    <property type="molecule type" value="Genomic_DNA"/>
</dbReference>
<dbReference type="SUPFAM" id="SSF57362">
    <property type="entry name" value="BPTI-like"/>
    <property type="match status" value="1"/>
</dbReference>
<dbReference type="PANTHER" id="PTHR10083:SF374">
    <property type="entry name" value="BPTI_KUNITZ INHIBITOR DOMAIN-CONTAINING PROTEIN"/>
    <property type="match status" value="1"/>
</dbReference>
<dbReference type="InterPro" id="IPR002223">
    <property type="entry name" value="Kunitz_BPTI"/>
</dbReference>
<evidence type="ECO:0000259" key="4">
    <source>
        <dbReference type="PROSITE" id="PS50279"/>
    </source>
</evidence>
<dbReference type="PANTHER" id="PTHR10083">
    <property type="entry name" value="KUNITZ-TYPE PROTEASE INHIBITOR-RELATED"/>
    <property type="match status" value="1"/>
</dbReference>
<dbReference type="CDD" id="cd22593">
    <property type="entry name" value="Kunitz_conkunitzin"/>
    <property type="match status" value="1"/>
</dbReference>
<gene>
    <name evidence="5" type="ORF">OESDEN_20937</name>
</gene>
<evidence type="ECO:0000313" key="6">
    <source>
        <dbReference type="Proteomes" id="UP000053660"/>
    </source>
</evidence>
<reference evidence="5 6" key="1">
    <citation type="submission" date="2014-03" db="EMBL/GenBank/DDBJ databases">
        <title>Draft genome of the hookworm Oesophagostomum dentatum.</title>
        <authorList>
            <person name="Mitreva M."/>
        </authorList>
    </citation>
    <scope>NUCLEOTIDE SEQUENCE [LARGE SCALE GENOMIC DNA]</scope>
    <source>
        <strain evidence="5 6">OD-Hann</strain>
    </source>
</reference>
<feature type="non-terminal residue" evidence="5">
    <location>
        <position position="1"/>
    </location>
</feature>
<dbReference type="Pfam" id="PF00014">
    <property type="entry name" value="Kunitz_BPTI"/>
    <property type="match status" value="1"/>
</dbReference>
<accession>A0A0B1S7B4</accession>
<keyword evidence="1" id="KW-0646">Protease inhibitor</keyword>
<dbReference type="GO" id="GO:0004867">
    <property type="term" value="F:serine-type endopeptidase inhibitor activity"/>
    <property type="evidence" value="ECO:0007669"/>
    <property type="project" value="UniProtKB-KW"/>
</dbReference>
<evidence type="ECO:0000256" key="3">
    <source>
        <dbReference type="ARBA" id="ARBA00023157"/>
    </source>
</evidence>
<proteinExistence type="predicted"/>
<dbReference type="InterPro" id="IPR036880">
    <property type="entry name" value="Kunitz_BPTI_sf"/>
</dbReference>
<evidence type="ECO:0000256" key="1">
    <source>
        <dbReference type="ARBA" id="ARBA00022690"/>
    </source>
</evidence>
<dbReference type="Gene3D" id="4.10.410.10">
    <property type="entry name" value="Pancreatic trypsin inhibitor Kunitz domain"/>
    <property type="match status" value="1"/>
</dbReference>
<dbReference type="AlphaFoldDB" id="A0A0B1S7B4"/>
<keyword evidence="6" id="KW-1185">Reference proteome</keyword>
<dbReference type="OrthoDB" id="4473401at2759"/>
<name>A0A0B1S7B4_OESDE</name>
<keyword evidence="2" id="KW-0722">Serine protease inhibitor</keyword>
<feature type="domain" description="BPTI/Kunitz inhibitor" evidence="4">
    <location>
        <begin position="52"/>
        <end position="102"/>
    </location>
</feature>
<organism evidence="5 6">
    <name type="scientific">Oesophagostomum dentatum</name>
    <name type="common">Nodular worm</name>
    <dbReference type="NCBI Taxonomy" id="61180"/>
    <lineage>
        <taxon>Eukaryota</taxon>
        <taxon>Metazoa</taxon>
        <taxon>Ecdysozoa</taxon>
        <taxon>Nematoda</taxon>
        <taxon>Chromadorea</taxon>
        <taxon>Rhabditida</taxon>
        <taxon>Rhabditina</taxon>
        <taxon>Rhabditomorpha</taxon>
        <taxon>Strongyloidea</taxon>
        <taxon>Strongylidae</taxon>
        <taxon>Oesophagostomum</taxon>
    </lineage>
</organism>
<sequence>LNFSCSPSHPETCPEGSICKVSKASGTSACCSEPKELFIKIATYPDHIAKNCLMEQDAGYGVESSHRWSFDPVSSKCVSFMYNGYGGNQNNFLTKRDCEYACKSLDRCDEPVASGHGNKYISRFFYSKVG</sequence>
<keyword evidence="3" id="KW-1015">Disulfide bond</keyword>
<evidence type="ECO:0000313" key="5">
    <source>
        <dbReference type="EMBL" id="KHJ79417.1"/>
    </source>
</evidence>